<comment type="subcellular location">
    <subcellularLocation>
        <location evidence="1">Membrane</location>
    </subcellularLocation>
</comment>
<dbReference type="EMBL" id="CAJNYU010000011">
    <property type="protein sequence ID" value="CAF3312083.1"/>
    <property type="molecule type" value="Genomic_DNA"/>
</dbReference>
<evidence type="ECO:0000313" key="4">
    <source>
        <dbReference type="EMBL" id="CAF3312083.1"/>
    </source>
</evidence>
<accession>A0A817SX01</accession>
<dbReference type="Proteomes" id="UP000663869">
    <property type="component" value="Unassembled WGS sequence"/>
</dbReference>
<proteinExistence type="predicted"/>
<dbReference type="InterPro" id="IPR036034">
    <property type="entry name" value="PDZ_sf"/>
</dbReference>
<dbReference type="Proteomes" id="UP000663862">
    <property type="component" value="Unassembled WGS sequence"/>
</dbReference>
<dbReference type="InterPro" id="IPR001478">
    <property type="entry name" value="PDZ"/>
</dbReference>
<dbReference type="Gene3D" id="2.30.42.10">
    <property type="match status" value="2"/>
</dbReference>
<sequence>MSDIIQFDYKKHWTEEEIIFEKPRSGDKSLGFTIVGGIDEPFRHRHFTSIIITNVNEKNLSHRNKPLEVYDVILRMNSIDFTNIKHQNAVQALKESGPIVKLLIRRLSLSNSEEIELEHNGKLGFTIVGGLGQEYFQDDHGIFITNILNYQTKKQLDIGDRLLQISSMFNTYDLRFVTHEMAKQYIALACKESKTIKLYVGHTRPNVGTQVSMNLIQLEKHGWTKCSPFVFNRQNQKTNLHQRRQDLLASKYEDATETKDFNSSMVSSKNQSTQADYHNRLYSTIGTSTEELIVPFDFEDCERYERRNKVHKNRLLNDQSIKLTKVLSPIQQEQPTTIRSTLSATTTELKSNHEANTDIEQLETTIRREHVKLNGTSQGPSIDQRSIQQQKLNQAVILEAKAEKQRRQESKVAQKARLARQGITTDGYSALRWQFD</sequence>
<protein>
    <recommendedName>
        <fullName evidence="3">PDZ domain-containing protein</fullName>
    </recommendedName>
</protein>
<evidence type="ECO:0000259" key="3">
    <source>
        <dbReference type="PROSITE" id="PS50106"/>
    </source>
</evidence>
<dbReference type="AlphaFoldDB" id="A0A817SX01"/>
<evidence type="ECO:0000256" key="2">
    <source>
        <dbReference type="ARBA" id="ARBA00023136"/>
    </source>
</evidence>
<reference evidence="4" key="1">
    <citation type="submission" date="2021-02" db="EMBL/GenBank/DDBJ databases">
        <authorList>
            <person name="Nowell W R."/>
        </authorList>
    </citation>
    <scope>NUCLEOTIDE SEQUENCE</scope>
</reference>
<dbReference type="InterPro" id="IPR050614">
    <property type="entry name" value="Synaptic_Scaffolding_LAP-MAGUK"/>
</dbReference>
<dbReference type="EMBL" id="CAJNYT010003389">
    <property type="protein sequence ID" value="CAF3558812.1"/>
    <property type="molecule type" value="Genomic_DNA"/>
</dbReference>
<name>A0A817SX01_9BILA</name>
<dbReference type="GO" id="GO:0097120">
    <property type="term" value="P:receptor localization to synapse"/>
    <property type="evidence" value="ECO:0007669"/>
    <property type="project" value="TreeGrafter"/>
</dbReference>
<dbReference type="Proteomes" id="UP000663872">
    <property type="component" value="Unassembled WGS sequence"/>
</dbReference>
<organism evidence="4 7">
    <name type="scientific">Rotaria socialis</name>
    <dbReference type="NCBI Taxonomy" id="392032"/>
    <lineage>
        <taxon>Eukaryota</taxon>
        <taxon>Metazoa</taxon>
        <taxon>Spiralia</taxon>
        <taxon>Gnathifera</taxon>
        <taxon>Rotifera</taxon>
        <taxon>Eurotatoria</taxon>
        <taxon>Bdelloidea</taxon>
        <taxon>Philodinida</taxon>
        <taxon>Philodinidae</taxon>
        <taxon>Rotaria</taxon>
    </lineage>
</organism>
<feature type="domain" description="PDZ" evidence="3">
    <location>
        <begin position="17"/>
        <end position="108"/>
    </location>
</feature>
<evidence type="ECO:0000313" key="5">
    <source>
        <dbReference type="EMBL" id="CAF3558812.1"/>
    </source>
</evidence>
<dbReference type="EMBL" id="CAJOBQ010000060">
    <property type="protein sequence ID" value="CAF4238281.1"/>
    <property type="molecule type" value="Genomic_DNA"/>
</dbReference>
<dbReference type="GO" id="GO:0019901">
    <property type="term" value="F:protein kinase binding"/>
    <property type="evidence" value="ECO:0007669"/>
    <property type="project" value="TreeGrafter"/>
</dbReference>
<feature type="domain" description="PDZ" evidence="3">
    <location>
        <begin position="112"/>
        <end position="186"/>
    </location>
</feature>
<evidence type="ECO:0000313" key="7">
    <source>
        <dbReference type="Proteomes" id="UP000663869"/>
    </source>
</evidence>
<dbReference type="GO" id="GO:0098609">
    <property type="term" value="P:cell-cell adhesion"/>
    <property type="evidence" value="ECO:0007669"/>
    <property type="project" value="TreeGrafter"/>
</dbReference>
<dbReference type="Pfam" id="PF00595">
    <property type="entry name" value="PDZ"/>
    <property type="match status" value="1"/>
</dbReference>
<dbReference type="GO" id="GO:0030054">
    <property type="term" value="C:cell junction"/>
    <property type="evidence" value="ECO:0007669"/>
    <property type="project" value="TreeGrafter"/>
</dbReference>
<dbReference type="GO" id="GO:0016323">
    <property type="term" value="C:basolateral plasma membrane"/>
    <property type="evidence" value="ECO:0007669"/>
    <property type="project" value="TreeGrafter"/>
</dbReference>
<dbReference type="SMART" id="SM00228">
    <property type="entry name" value="PDZ"/>
    <property type="match status" value="2"/>
</dbReference>
<comment type="caution">
    <text evidence="4">The sequence shown here is derived from an EMBL/GenBank/DDBJ whole genome shotgun (WGS) entry which is preliminary data.</text>
</comment>
<evidence type="ECO:0000313" key="6">
    <source>
        <dbReference type="EMBL" id="CAF4238281.1"/>
    </source>
</evidence>
<keyword evidence="2" id="KW-0472">Membrane</keyword>
<dbReference type="PROSITE" id="PS50106">
    <property type="entry name" value="PDZ"/>
    <property type="match status" value="2"/>
</dbReference>
<gene>
    <name evidence="4" type="ORF">FME351_LOCUS493</name>
    <name evidence="5" type="ORF">GRG538_LOCUS20625</name>
    <name evidence="6" type="ORF">TSG867_LOCUS2305</name>
</gene>
<dbReference type="PANTHER" id="PTHR23119">
    <property type="entry name" value="DISCS LARGE"/>
    <property type="match status" value="1"/>
</dbReference>
<evidence type="ECO:0000256" key="1">
    <source>
        <dbReference type="ARBA" id="ARBA00004370"/>
    </source>
</evidence>
<dbReference type="PANTHER" id="PTHR23119:SF51">
    <property type="entry name" value="DISKS LARGE 1 TUMOR SUPPRESSOR PROTEIN"/>
    <property type="match status" value="1"/>
</dbReference>
<dbReference type="GO" id="GO:0045197">
    <property type="term" value="P:establishment or maintenance of epithelial cell apical/basal polarity"/>
    <property type="evidence" value="ECO:0007669"/>
    <property type="project" value="TreeGrafter"/>
</dbReference>
<dbReference type="GO" id="GO:0043113">
    <property type="term" value="P:receptor clustering"/>
    <property type="evidence" value="ECO:0007669"/>
    <property type="project" value="TreeGrafter"/>
</dbReference>
<dbReference type="SUPFAM" id="SSF50156">
    <property type="entry name" value="PDZ domain-like"/>
    <property type="match status" value="2"/>
</dbReference>